<feature type="domain" description="F-box associated beta-propeller type 1" evidence="2">
    <location>
        <begin position="53"/>
        <end position="265"/>
    </location>
</feature>
<evidence type="ECO:0000259" key="1">
    <source>
        <dbReference type="Pfam" id="PF00646"/>
    </source>
</evidence>
<dbReference type="RefSeq" id="XP_027105594.2">
    <property type="nucleotide sequence ID" value="XM_027249793.2"/>
</dbReference>
<sequence length="337" mass="37832">MESNAPPCTAGSVNLPTEIIIEILCRLPAKSLIRFSHSIKDALKLYPLGKRAGRIAFVEVCNGLFCIWMEGELFLWNPSLRLHKRLQSPVIDTPHEIGANSFVGVAVCAFGYDPHTDDYKLVRIIKFSGRGPVRTETKIYSLKSDSWRKIQECPYPFYAKSDGKFANGSIYWLIDSGEDTSQASKIISFELSTETYGELPLPDDHPSRPEIHEFGLAVLGGMLSLYCNYSTSHFVLWGMKDANGPQKCWEKMVGIQYQDVPLQPHSSRACYYIVPRYLFENGEVLLEAKEDDLKGVLGLYTEKSLGVETKISSGISYVREVHVYEETLVSPCLRNGA</sequence>
<dbReference type="Pfam" id="PF00646">
    <property type="entry name" value="F-box"/>
    <property type="match status" value="1"/>
</dbReference>
<dbReference type="PANTHER" id="PTHR31672">
    <property type="entry name" value="BNACNNG10540D PROTEIN"/>
    <property type="match status" value="1"/>
</dbReference>
<dbReference type="AlphaFoldDB" id="A0A6P6VRB9"/>
<evidence type="ECO:0000259" key="2">
    <source>
        <dbReference type="Pfam" id="PF07734"/>
    </source>
</evidence>
<dbReference type="InterPro" id="IPR017451">
    <property type="entry name" value="F-box-assoc_interact_dom"/>
</dbReference>
<keyword evidence="3" id="KW-1185">Reference proteome</keyword>
<proteinExistence type="predicted"/>
<dbReference type="Pfam" id="PF07734">
    <property type="entry name" value="FBA_1"/>
    <property type="match status" value="1"/>
</dbReference>
<dbReference type="InterPro" id="IPR006527">
    <property type="entry name" value="F-box-assoc_dom_typ1"/>
</dbReference>
<evidence type="ECO:0000313" key="3">
    <source>
        <dbReference type="Proteomes" id="UP001652660"/>
    </source>
</evidence>
<protein>
    <submittedName>
        <fullName evidence="4">F-box/kelch-repeat protein At3g23880-like</fullName>
    </submittedName>
</protein>
<dbReference type="PANTHER" id="PTHR31672:SF13">
    <property type="entry name" value="F-BOX PROTEIN CPR30-LIKE"/>
    <property type="match status" value="1"/>
</dbReference>
<reference evidence="3" key="1">
    <citation type="journal article" date="2025" name="Foods">
        <title>Unveiling the Microbial Signatures of Arabica Coffee Cherries: Insights into Ripeness Specific Diversity, Functional Traits, and Implications for Quality and Safety.</title>
        <authorList>
            <consortium name="RefSeq"/>
            <person name="Tenea G.N."/>
            <person name="Cifuentes V."/>
            <person name="Reyes P."/>
            <person name="Cevallos-Vallejos M."/>
        </authorList>
    </citation>
    <scope>NUCLEOTIDE SEQUENCE [LARGE SCALE GENOMIC DNA]</scope>
</reference>
<dbReference type="NCBIfam" id="TIGR01640">
    <property type="entry name" value="F_box_assoc_1"/>
    <property type="match status" value="1"/>
</dbReference>
<reference evidence="4" key="2">
    <citation type="submission" date="2025-08" db="UniProtKB">
        <authorList>
            <consortium name="RefSeq"/>
        </authorList>
    </citation>
    <scope>IDENTIFICATION</scope>
    <source>
        <tissue evidence="4">Leaves</tissue>
    </source>
</reference>
<gene>
    <name evidence="4" type="primary">LOC113726206</name>
</gene>
<dbReference type="SUPFAM" id="SSF81383">
    <property type="entry name" value="F-box domain"/>
    <property type="match status" value="1"/>
</dbReference>
<dbReference type="InterPro" id="IPR001810">
    <property type="entry name" value="F-box_dom"/>
</dbReference>
<dbReference type="GeneID" id="113726206"/>
<organism evidence="3 4">
    <name type="scientific">Coffea arabica</name>
    <name type="common">Arabian coffee</name>
    <dbReference type="NCBI Taxonomy" id="13443"/>
    <lineage>
        <taxon>Eukaryota</taxon>
        <taxon>Viridiplantae</taxon>
        <taxon>Streptophyta</taxon>
        <taxon>Embryophyta</taxon>
        <taxon>Tracheophyta</taxon>
        <taxon>Spermatophyta</taxon>
        <taxon>Magnoliopsida</taxon>
        <taxon>eudicotyledons</taxon>
        <taxon>Gunneridae</taxon>
        <taxon>Pentapetalae</taxon>
        <taxon>asterids</taxon>
        <taxon>lamiids</taxon>
        <taxon>Gentianales</taxon>
        <taxon>Rubiaceae</taxon>
        <taxon>Ixoroideae</taxon>
        <taxon>Gardenieae complex</taxon>
        <taxon>Bertiereae - Coffeeae clade</taxon>
        <taxon>Coffeeae</taxon>
        <taxon>Coffea</taxon>
    </lineage>
</organism>
<dbReference type="InterPro" id="IPR036047">
    <property type="entry name" value="F-box-like_dom_sf"/>
</dbReference>
<evidence type="ECO:0000313" key="4">
    <source>
        <dbReference type="RefSeq" id="XP_027105594.2"/>
    </source>
</evidence>
<dbReference type="InterPro" id="IPR050796">
    <property type="entry name" value="SCF_F-box_component"/>
</dbReference>
<feature type="domain" description="F-box" evidence="1">
    <location>
        <begin position="14"/>
        <end position="36"/>
    </location>
</feature>
<name>A0A6P6VRB9_COFAR</name>
<dbReference type="Proteomes" id="UP001652660">
    <property type="component" value="Chromosome 2e"/>
</dbReference>
<accession>A0A6P6VRB9</accession>